<dbReference type="Gene3D" id="2.130.10.10">
    <property type="entry name" value="YVTN repeat-like/Quinoprotein amine dehydrogenase"/>
    <property type="match status" value="1"/>
</dbReference>
<accession>D7C4E7</accession>
<name>D7C4E7_STRBB</name>
<gene>
    <name evidence="3" type="ordered locus">SBI_00848</name>
</gene>
<dbReference type="GO" id="GO:0005829">
    <property type="term" value="C:cytosol"/>
    <property type="evidence" value="ECO:0007669"/>
    <property type="project" value="TreeGrafter"/>
</dbReference>
<dbReference type="Proteomes" id="UP000000377">
    <property type="component" value="Chromosome"/>
</dbReference>
<evidence type="ECO:0000256" key="1">
    <source>
        <dbReference type="ARBA" id="ARBA00005564"/>
    </source>
</evidence>
<proteinExistence type="inferred from homology"/>
<dbReference type="EMBL" id="CP002047">
    <property type="protein sequence ID" value="ADI03969.1"/>
    <property type="molecule type" value="Genomic_DNA"/>
</dbReference>
<dbReference type="PATRIC" id="fig|749414.3.peg.866"/>
<dbReference type="STRING" id="749414.SBI_00848"/>
<dbReference type="PANTHER" id="PTHR30344:SF1">
    <property type="entry name" value="6-PHOSPHOGLUCONOLACTONASE"/>
    <property type="match status" value="1"/>
</dbReference>
<dbReference type="InterPro" id="IPR015943">
    <property type="entry name" value="WD40/YVTN_repeat-like_dom_sf"/>
</dbReference>
<dbReference type="InterPro" id="IPR011048">
    <property type="entry name" value="Haem_d1_sf"/>
</dbReference>
<protein>
    <submittedName>
        <fullName evidence="3">6-phosphogluconolactonase</fullName>
    </submittedName>
</protein>
<feature type="region of interest" description="Disordered" evidence="2">
    <location>
        <begin position="75"/>
        <end position="97"/>
    </location>
</feature>
<dbReference type="InterPro" id="IPR050282">
    <property type="entry name" value="Cycloisomerase_2"/>
</dbReference>
<evidence type="ECO:0000313" key="3">
    <source>
        <dbReference type="EMBL" id="ADI03969.1"/>
    </source>
</evidence>
<sequence>MHGDLTYVSAYRIDPASGLLTALGQQETGGRNPAHLAVDPSNRFLVVANHSSGTVATLRLLDDGRLGPLADLLSLPGEPGPHRTEQPGAKPHHVPFSPDGRFVVVPDNGLDRIFTLSLDTESGKLSYGPVPSIATREFAGPRHLAFHPHLPYTYTIDELRSTVTCYHWDAGRGALRALQVLAGTEPTATGDSRGAEIAVSPDGRFVYASNRGGAGDTSPGGPEPDTIGVFKVSAKTGLLRPVGWTSTGGIRPRFFCLSPDGRKLYAANERSHTIVTYDVDAVSGGLRPTGHVVHTGSPACVLFLRRDS</sequence>
<dbReference type="HOGENOM" id="CLU_038716_3_0_11"/>
<dbReference type="InterPro" id="IPR019405">
    <property type="entry name" value="Lactonase_7-beta_prop"/>
</dbReference>
<dbReference type="KEGG" id="sbh:SBI_00848"/>
<dbReference type="GO" id="GO:0017057">
    <property type="term" value="F:6-phosphogluconolactonase activity"/>
    <property type="evidence" value="ECO:0007669"/>
    <property type="project" value="TreeGrafter"/>
</dbReference>
<dbReference type="Pfam" id="PF10282">
    <property type="entry name" value="Lactonase"/>
    <property type="match status" value="1"/>
</dbReference>
<evidence type="ECO:0000256" key="2">
    <source>
        <dbReference type="SAM" id="MobiDB-lite"/>
    </source>
</evidence>
<evidence type="ECO:0000313" key="4">
    <source>
        <dbReference type="Proteomes" id="UP000000377"/>
    </source>
</evidence>
<organism evidence="3 4">
    <name type="scientific">Streptomyces bingchenggensis (strain BCW-1)</name>
    <dbReference type="NCBI Taxonomy" id="749414"/>
    <lineage>
        <taxon>Bacteria</taxon>
        <taxon>Bacillati</taxon>
        <taxon>Actinomycetota</taxon>
        <taxon>Actinomycetes</taxon>
        <taxon>Kitasatosporales</taxon>
        <taxon>Streptomycetaceae</taxon>
        <taxon>Streptomyces</taxon>
    </lineage>
</organism>
<comment type="similarity">
    <text evidence="1">Belongs to the cycloisomerase 2 family.</text>
</comment>
<dbReference type="eggNOG" id="COG2706">
    <property type="taxonomic scope" value="Bacteria"/>
</dbReference>
<dbReference type="PANTHER" id="PTHR30344">
    <property type="entry name" value="6-PHOSPHOGLUCONOLACTONASE-RELATED"/>
    <property type="match status" value="1"/>
</dbReference>
<keyword evidence="4" id="KW-1185">Reference proteome</keyword>
<dbReference type="SUPFAM" id="SSF51004">
    <property type="entry name" value="C-terminal (heme d1) domain of cytochrome cd1-nitrite reductase"/>
    <property type="match status" value="1"/>
</dbReference>
<reference evidence="3 4" key="1">
    <citation type="journal article" date="2010" name="J. Bacteriol.">
        <title>Genome sequence of the milbemycin-producing bacterium Streptomyces bingchenggensis.</title>
        <authorList>
            <person name="Wang X.J."/>
            <person name="Yan Y.J."/>
            <person name="Zhang B."/>
            <person name="An J."/>
            <person name="Wang J.J."/>
            <person name="Tian J."/>
            <person name="Jiang L."/>
            <person name="Chen Y.H."/>
            <person name="Huang S.X."/>
            <person name="Yin M."/>
            <person name="Zhang J."/>
            <person name="Gao A.L."/>
            <person name="Liu C.X."/>
            <person name="Zhu Z.X."/>
            <person name="Xiang W.S."/>
        </authorList>
    </citation>
    <scope>NUCLEOTIDE SEQUENCE [LARGE SCALE GENOMIC DNA]</scope>
    <source>
        <strain evidence="3 4">BCW-1</strain>
    </source>
</reference>
<dbReference type="AlphaFoldDB" id="D7C4E7"/>